<name>A0A8S3QAG7_MYTED</name>
<dbReference type="AlphaFoldDB" id="A0A8S3QAG7"/>
<organism evidence="1 2">
    <name type="scientific">Mytilus edulis</name>
    <name type="common">Blue mussel</name>
    <dbReference type="NCBI Taxonomy" id="6550"/>
    <lineage>
        <taxon>Eukaryota</taxon>
        <taxon>Metazoa</taxon>
        <taxon>Spiralia</taxon>
        <taxon>Lophotrochozoa</taxon>
        <taxon>Mollusca</taxon>
        <taxon>Bivalvia</taxon>
        <taxon>Autobranchia</taxon>
        <taxon>Pteriomorphia</taxon>
        <taxon>Mytilida</taxon>
        <taxon>Mytiloidea</taxon>
        <taxon>Mytilidae</taxon>
        <taxon>Mytilinae</taxon>
        <taxon>Mytilus</taxon>
    </lineage>
</organism>
<keyword evidence="2" id="KW-1185">Reference proteome</keyword>
<comment type="caution">
    <text evidence="1">The sequence shown here is derived from an EMBL/GenBank/DDBJ whole genome shotgun (WGS) entry which is preliminary data.</text>
</comment>
<proteinExistence type="predicted"/>
<sequence>MQIPERRIDANSTKIVYIYQNTVAARMEKEKENYYRFICVIYEVGGDVQRCRLKRSYISSNFQILSHFLNDRDVLHTLFHLFFPTHLCCWKECCKTQRAKGFSTNQWDILYDADPSLCCKQNEKICICCVTAKNVSESDLDISLLSLILNNCCNLTPNEKIAVQSLRDMKNNYISHPTNMSLSNSDFQSLWCQVEHNIKHLDSTKTYLYQQQILLHRPMDVSLVQKYFNNCFDASAQLDSKMKNLHAFIAGGEKRVIEAINDNYSQVNRNQEHILKYLQKLQSTKEYKQSESNNVGDCIRTKRKRHDPAVWLDVSDEEENINADTYVSKKKETTKTRAFQSVKRSNCSTIDKLAKWKIIVNKI</sequence>
<dbReference type="Proteomes" id="UP000683360">
    <property type="component" value="Unassembled WGS sequence"/>
</dbReference>
<dbReference type="OrthoDB" id="6199790at2759"/>
<accession>A0A8S3QAG7</accession>
<reference evidence="1" key="1">
    <citation type="submission" date="2021-03" db="EMBL/GenBank/DDBJ databases">
        <authorList>
            <person name="Bekaert M."/>
        </authorList>
    </citation>
    <scope>NUCLEOTIDE SEQUENCE</scope>
</reference>
<evidence type="ECO:0000313" key="1">
    <source>
        <dbReference type="EMBL" id="CAG2192275.1"/>
    </source>
</evidence>
<evidence type="ECO:0000313" key="2">
    <source>
        <dbReference type="Proteomes" id="UP000683360"/>
    </source>
</evidence>
<gene>
    <name evidence="1" type="ORF">MEDL_7457</name>
</gene>
<protein>
    <submittedName>
        <fullName evidence="1">Uncharacterized protein</fullName>
    </submittedName>
</protein>
<dbReference type="EMBL" id="CAJPWZ010000381">
    <property type="protein sequence ID" value="CAG2192275.1"/>
    <property type="molecule type" value="Genomic_DNA"/>
</dbReference>